<accession>A0A4Y9ZUH4</accession>
<dbReference type="EMBL" id="SFCI01000814">
    <property type="protein sequence ID" value="TFY77830.1"/>
    <property type="molecule type" value="Genomic_DNA"/>
</dbReference>
<evidence type="ECO:0000313" key="3">
    <source>
        <dbReference type="Proteomes" id="UP000298061"/>
    </source>
</evidence>
<keyword evidence="3" id="KW-1185">Reference proteome</keyword>
<dbReference type="Proteomes" id="UP000298061">
    <property type="component" value="Unassembled WGS sequence"/>
</dbReference>
<protein>
    <submittedName>
        <fullName evidence="2">Uncharacterized protein</fullName>
    </submittedName>
</protein>
<sequence length="284" mass="31292">MPASIISAPVNQEGYIFLDVHGQLRVLHWRNSGRMSSPTDDVRQLLRHGVPFTWHVPIPSAPSRDVPSALAPPPPPTNWHNVGTSIETAHEQALIALFLQPGAHWFLAMGRLAWRLALQYGPPTLVAEALQGPSHYVRVLRRGDLMGTPEPVSGDRLYPGEEDLLIGRIPDGPSIWLPLSVFSSSSTWNGEWLPQNEAWFQCRHGMFSTPNMRTYTAAAWGRELRDQAGSRNRRTCTGIGSSEHGQTLLLQNVEALSFAIIRMSGPPPVQPPPTSTDTQDQPGS</sequence>
<name>A0A4Y9ZUH4_9AGAM</name>
<organism evidence="2 3">
    <name type="scientific">Hericium alpestre</name>
    <dbReference type="NCBI Taxonomy" id="135208"/>
    <lineage>
        <taxon>Eukaryota</taxon>
        <taxon>Fungi</taxon>
        <taxon>Dikarya</taxon>
        <taxon>Basidiomycota</taxon>
        <taxon>Agaricomycotina</taxon>
        <taxon>Agaricomycetes</taxon>
        <taxon>Russulales</taxon>
        <taxon>Hericiaceae</taxon>
        <taxon>Hericium</taxon>
    </lineage>
</organism>
<evidence type="ECO:0000256" key="1">
    <source>
        <dbReference type="SAM" id="MobiDB-lite"/>
    </source>
</evidence>
<comment type="caution">
    <text evidence="2">The sequence shown here is derived from an EMBL/GenBank/DDBJ whole genome shotgun (WGS) entry which is preliminary data.</text>
</comment>
<feature type="region of interest" description="Disordered" evidence="1">
    <location>
        <begin position="263"/>
        <end position="284"/>
    </location>
</feature>
<reference evidence="2 3" key="1">
    <citation type="submission" date="2019-02" db="EMBL/GenBank/DDBJ databases">
        <title>Genome sequencing of the rare red list fungi Hericium alpestre (H. flagellum).</title>
        <authorList>
            <person name="Buettner E."/>
            <person name="Kellner H."/>
        </authorList>
    </citation>
    <scope>NUCLEOTIDE SEQUENCE [LARGE SCALE GENOMIC DNA]</scope>
    <source>
        <strain evidence="2 3">DSM 108284</strain>
    </source>
</reference>
<proteinExistence type="predicted"/>
<evidence type="ECO:0000313" key="2">
    <source>
        <dbReference type="EMBL" id="TFY77830.1"/>
    </source>
</evidence>
<gene>
    <name evidence="2" type="ORF">EWM64_g6182</name>
</gene>
<feature type="compositionally biased region" description="Low complexity" evidence="1">
    <location>
        <begin position="275"/>
        <end position="284"/>
    </location>
</feature>
<feature type="compositionally biased region" description="Pro residues" evidence="1">
    <location>
        <begin position="265"/>
        <end position="274"/>
    </location>
</feature>
<dbReference type="OrthoDB" id="3270336at2759"/>
<dbReference type="AlphaFoldDB" id="A0A4Y9ZUH4"/>